<dbReference type="InterPro" id="IPR036890">
    <property type="entry name" value="HATPase_C_sf"/>
</dbReference>
<feature type="transmembrane region" description="Helical" evidence="1">
    <location>
        <begin position="47"/>
        <end position="70"/>
    </location>
</feature>
<evidence type="ECO:0000259" key="2">
    <source>
        <dbReference type="Pfam" id="PF06580"/>
    </source>
</evidence>
<dbReference type="GO" id="GO:0016301">
    <property type="term" value="F:kinase activity"/>
    <property type="evidence" value="ECO:0007669"/>
    <property type="project" value="UniProtKB-KW"/>
</dbReference>
<dbReference type="PANTHER" id="PTHR34220:SF7">
    <property type="entry name" value="SENSOR HISTIDINE KINASE YPDA"/>
    <property type="match status" value="1"/>
</dbReference>
<proteinExistence type="predicted"/>
<protein>
    <submittedName>
        <fullName evidence="3">Histidine kinase</fullName>
    </submittedName>
</protein>
<keyword evidence="3" id="KW-0808">Transferase</keyword>
<feature type="transmembrane region" description="Helical" evidence="1">
    <location>
        <begin position="77"/>
        <end position="101"/>
    </location>
</feature>
<accession>A0ABR9XHK0</accession>
<dbReference type="EMBL" id="JADFFM010000001">
    <property type="protein sequence ID" value="MBE9666695.1"/>
    <property type="molecule type" value="Genomic_DNA"/>
</dbReference>
<dbReference type="Gene3D" id="3.30.565.10">
    <property type="entry name" value="Histidine kinase-like ATPase, C-terminal domain"/>
    <property type="match status" value="1"/>
</dbReference>
<keyword evidence="3" id="KW-0418">Kinase</keyword>
<feature type="transmembrane region" description="Helical" evidence="1">
    <location>
        <begin position="12"/>
        <end position="35"/>
    </location>
</feature>
<dbReference type="InterPro" id="IPR010559">
    <property type="entry name" value="Sig_transdc_His_kin_internal"/>
</dbReference>
<keyword evidence="1" id="KW-0812">Transmembrane</keyword>
<dbReference type="Pfam" id="PF06580">
    <property type="entry name" value="His_kinase"/>
    <property type="match status" value="1"/>
</dbReference>
<keyword evidence="1" id="KW-0472">Membrane</keyword>
<feature type="domain" description="Signal transduction histidine kinase internal region" evidence="2">
    <location>
        <begin position="166"/>
        <end position="245"/>
    </location>
</feature>
<name>A0ABR9XHK0_9SPHI</name>
<comment type="caution">
    <text evidence="3">The sequence shown here is derived from an EMBL/GenBank/DDBJ whole genome shotgun (WGS) entry which is preliminary data.</text>
</comment>
<dbReference type="RefSeq" id="WP_194106036.1">
    <property type="nucleotide sequence ID" value="NZ_JADFFM010000001.1"/>
</dbReference>
<keyword evidence="4" id="KW-1185">Reference proteome</keyword>
<keyword evidence="1" id="KW-1133">Transmembrane helix</keyword>
<dbReference type="InterPro" id="IPR050640">
    <property type="entry name" value="Bact_2-comp_sensor_kinase"/>
</dbReference>
<dbReference type="Proteomes" id="UP000632774">
    <property type="component" value="Unassembled WGS sequence"/>
</dbReference>
<gene>
    <name evidence="3" type="ORF">IRJ18_10010</name>
</gene>
<sequence>MNNSLQFGGMKVGRLTLHVAFWIVVFAFFTIIYAIKSTYLVAARNNLFYVPIHMAYFYAIAYWLIPVYLLTARYLKFALYLIVLIFFITVISRLIDIWIVVPYTIKNVRDIDWDYIEISKQTFWQKLSSPLYFINALKAVNLVVWFAVVIKLFKLWYERKQAALQAELNGLKGQVHPHFLFNTLNNLYALTLNNSPKSPQVVLGLSGLLRYMLYECNTDSVPLSKEILMLQQFISLEKLRYEDRLDLTFNIYGNPDHKMIAPLLMLPLIENAFKHGTSEKIGQAWININLYIEEDDLRLKVSNSKPDMTTTDAEKYIGHIGLTNLQKRLNLLYPATHKLKIMDDEDAFLAILELKLQTHPVTPLVNA</sequence>
<organism evidence="3 4">
    <name type="scientific">Mucilaginibacter boryungensis</name>
    <dbReference type="NCBI Taxonomy" id="768480"/>
    <lineage>
        <taxon>Bacteria</taxon>
        <taxon>Pseudomonadati</taxon>
        <taxon>Bacteroidota</taxon>
        <taxon>Sphingobacteriia</taxon>
        <taxon>Sphingobacteriales</taxon>
        <taxon>Sphingobacteriaceae</taxon>
        <taxon>Mucilaginibacter</taxon>
    </lineage>
</organism>
<dbReference type="PANTHER" id="PTHR34220">
    <property type="entry name" value="SENSOR HISTIDINE KINASE YPDA"/>
    <property type="match status" value="1"/>
</dbReference>
<feature type="transmembrane region" description="Helical" evidence="1">
    <location>
        <begin position="132"/>
        <end position="153"/>
    </location>
</feature>
<evidence type="ECO:0000313" key="4">
    <source>
        <dbReference type="Proteomes" id="UP000632774"/>
    </source>
</evidence>
<evidence type="ECO:0000313" key="3">
    <source>
        <dbReference type="EMBL" id="MBE9666695.1"/>
    </source>
</evidence>
<reference evidence="3 4" key="1">
    <citation type="submission" date="2020-10" db="EMBL/GenBank/DDBJ databases">
        <title>Mucilaginibacter mali sp. nov., isolated from rhizosphere soil of apple orchard.</title>
        <authorList>
            <person name="Lee J.-S."/>
            <person name="Kim H.S."/>
            <person name="Kim J.-S."/>
        </authorList>
    </citation>
    <scope>NUCLEOTIDE SEQUENCE [LARGE SCALE GENOMIC DNA]</scope>
    <source>
        <strain evidence="3 4">KCTC 23157</strain>
    </source>
</reference>
<evidence type="ECO:0000256" key="1">
    <source>
        <dbReference type="SAM" id="Phobius"/>
    </source>
</evidence>